<comment type="caution">
    <text evidence="2">The sequence shown here is derived from an EMBL/GenBank/DDBJ whole genome shotgun (WGS) entry which is preliminary data.</text>
</comment>
<reference evidence="2 3" key="1">
    <citation type="journal article" date="2014" name="Am. J. Bot.">
        <title>Genome assembly and annotation for red clover (Trifolium pratense; Fabaceae).</title>
        <authorList>
            <person name="Istvanek J."/>
            <person name="Jaros M."/>
            <person name="Krenek A."/>
            <person name="Repkova J."/>
        </authorList>
    </citation>
    <scope>NUCLEOTIDE SEQUENCE [LARGE SCALE GENOMIC DNA]</scope>
    <source>
        <strain evidence="3">cv. Tatra</strain>
        <tissue evidence="2">Young leaves</tissue>
    </source>
</reference>
<keyword evidence="1" id="KW-0732">Signal</keyword>
<reference evidence="2 3" key="2">
    <citation type="journal article" date="2017" name="Front. Plant Sci.">
        <title>Gene Classification and Mining of Molecular Markers Useful in Red Clover (Trifolium pratense) Breeding.</title>
        <authorList>
            <person name="Istvanek J."/>
            <person name="Dluhosova J."/>
            <person name="Dluhos P."/>
            <person name="Patkova L."/>
            <person name="Nedelnik J."/>
            <person name="Repkova J."/>
        </authorList>
    </citation>
    <scope>NUCLEOTIDE SEQUENCE [LARGE SCALE GENOMIC DNA]</scope>
    <source>
        <strain evidence="3">cv. Tatra</strain>
        <tissue evidence="2">Young leaves</tissue>
    </source>
</reference>
<accession>A0A2K3M306</accession>
<dbReference type="EMBL" id="ASHM01048175">
    <property type="protein sequence ID" value="PNX85185.1"/>
    <property type="molecule type" value="Genomic_DNA"/>
</dbReference>
<dbReference type="AlphaFoldDB" id="A0A2K3M306"/>
<sequence>MAKYRIQQIILILAAAVLVMQTTARKGPGITNDDGRKYRLVLPCCIGQGCPFPPLRTPPPPPPMSHEEDHANAMMANAAAAPTSHMDK</sequence>
<evidence type="ECO:0000256" key="1">
    <source>
        <dbReference type="SAM" id="SignalP"/>
    </source>
</evidence>
<organism evidence="2 3">
    <name type="scientific">Trifolium pratense</name>
    <name type="common">Red clover</name>
    <dbReference type="NCBI Taxonomy" id="57577"/>
    <lineage>
        <taxon>Eukaryota</taxon>
        <taxon>Viridiplantae</taxon>
        <taxon>Streptophyta</taxon>
        <taxon>Embryophyta</taxon>
        <taxon>Tracheophyta</taxon>
        <taxon>Spermatophyta</taxon>
        <taxon>Magnoliopsida</taxon>
        <taxon>eudicotyledons</taxon>
        <taxon>Gunneridae</taxon>
        <taxon>Pentapetalae</taxon>
        <taxon>rosids</taxon>
        <taxon>fabids</taxon>
        <taxon>Fabales</taxon>
        <taxon>Fabaceae</taxon>
        <taxon>Papilionoideae</taxon>
        <taxon>50 kb inversion clade</taxon>
        <taxon>NPAAA clade</taxon>
        <taxon>Hologalegina</taxon>
        <taxon>IRL clade</taxon>
        <taxon>Trifolieae</taxon>
        <taxon>Trifolium</taxon>
    </lineage>
</organism>
<proteinExistence type="predicted"/>
<dbReference type="Proteomes" id="UP000236291">
    <property type="component" value="Unassembled WGS sequence"/>
</dbReference>
<evidence type="ECO:0000313" key="2">
    <source>
        <dbReference type="EMBL" id="PNX85185.1"/>
    </source>
</evidence>
<name>A0A2K3M306_TRIPR</name>
<protein>
    <submittedName>
        <fullName evidence="2">Uncharacterized protein</fullName>
    </submittedName>
</protein>
<evidence type="ECO:0000313" key="3">
    <source>
        <dbReference type="Proteomes" id="UP000236291"/>
    </source>
</evidence>
<feature type="chain" id="PRO_5014320382" evidence="1">
    <location>
        <begin position="25"/>
        <end position="88"/>
    </location>
</feature>
<feature type="signal peptide" evidence="1">
    <location>
        <begin position="1"/>
        <end position="24"/>
    </location>
</feature>
<gene>
    <name evidence="2" type="ORF">L195_g041252</name>
</gene>